<dbReference type="GO" id="GO:0000132">
    <property type="term" value="P:establishment of mitotic spindle orientation"/>
    <property type="evidence" value="ECO:0007669"/>
    <property type="project" value="TreeGrafter"/>
</dbReference>
<feature type="compositionally biased region" description="Basic and acidic residues" evidence="1">
    <location>
        <begin position="39"/>
        <end position="51"/>
    </location>
</feature>
<dbReference type="SUPFAM" id="SSF48371">
    <property type="entry name" value="ARM repeat"/>
    <property type="match status" value="1"/>
</dbReference>
<dbReference type="PANTHER" id="PTHR21386">
    <property type="entry name" value="INSCUTEABLE"/>
    <property type="match status" value="1"/>
</dbReference>
<sequence length="758" mass="85202">MMGEFKRSPSKVWWGNDSDLEWRTSSSSPGSQDSGFSDSEIHQNAENDETAKGTLAQRIPKNIFKDLSNNNELNLSSNYKEKLTPNKNSPILTVGTAKTEKGHASEPTKKNRYMKYSPKVSRSLFTRKTYSNELVTNQYSENDGEYTNTNTKHSSASVSTIDGNASSVSDNTSLSEESSIEDLKSAPNLHLENEYSFQNFLNKSAPPILENYSDDEGVTAFNESYSDSECESELEDLFDDLDVPKHTSTPKTDGGMSRTRKGNLHMNLLLKLGKERVPPTHIEDETDDKAVVLWFHESRYRYDPECMISLQCKSIAAELNEKVSFLANSLTNKLKEILLHSNHIEAEWQKINSEENSTISDTENLIGIIMHFLKTYNKDLHTNIAKQHDDLRTADKTKLSKTLSHLYSIWQSVQKDICTEIVKVLLSKLEYPVSEMDLKATVTGITMVALRSQPLVEEFVKHDAIPMLLIQCEKSEGSSLRTLILRALSTMCCITPAVRHFEKYSGIQLVTDILEEDSRPEPERSEAVTLLAQVTAPWIEDNYSIRGLPDYTKRLVKSLTKFLKTTKCCQNLLLCTAALSNLSAMDTHNCIKYILLQNTIQELLEAIQHRGNTSVYILEQIASLIANVSAVESSRTALIEMKAPAALLCFLQVRNVGENVEKRLQQKAMIALSRLCGDQRAAKQIVEIGGVNKLVKLCREKEERFNSDAVLVAALASLRKIVETCGKDVISYQDSQELIEPKLLDSFLAYANQNESYV</sequence>
<dbReference type="Gene3D" id="1.25.10.10">
    <property type="entry name" value="Leucine-rich Repeat Variant"/>
    <property type="match status" value="2"/>
</dbReference>
<feature type="region of interest" description="Disordered" evidence="1">
    <location>
        <begin position="1"/>
        <end position="57"/>
    </location>
</feature>
<dbReference type="PANTHER" id="PTHR21386:SF0">
    <property type="entry name" value="PROTEIN INSCUTEABLE HOMOLOG"/>
    <property type="match status" value="1"/>
</dbReference>
<evidence type="ECO:0000259" key="2">
    <source>
        <dbReference type="Pfam" id="PF19427"/>
    </source>
</evidence>
<feature type="compositionally biased region" description="Polar residues" evidence="1">
    <location>
        <begin position="141"/>
        <end position="177"/>
    </location>
</feature>
<dbReference type="GO" id="GO:0045179">
    <property type="term" value="C:apical cortex"/>
    <property type="evidence" value="ECO:0007669"/>
    <property type="project" value="TreeGrafter"/>
</dbReference>
<dbReference type="EMBL" id="JARQZJ010000093">
    <property type="protein sequence ID" value="KAK9884619.1"/>
    <property type="molecule type" value="Genomic_DNA"/>
</dbReference>
<proteinExistence type="predicted"/>
<feature type="region of interest" description="Disordered" evidence="1">
    <location>
        <begin position="141"/>
        <end position="178"/>
    </location>
</feature>
<dbReference type="Proteomes" id="UP001431783">
    <property type="component" value="Unassembled WGS sequence"/>
</dbReference>
<dbReference type="InterPro" id="IPR011989">
    <property type="entry name" value="ARM-like"/>
</dbReference>
<feature type="domain" description="Protein inscuteable homologue C-terminal" evidence="2">
    <location>
        <begin position="384"/>
        <end position="758"/>
    </location>
</feature>
<dbReference type="CDD" id="cd21966">
    <property type="entry name" value="INSC_LBD"/>
    <property type="match status" value="1"/>
</dbReference>
<dbReference type="GO" id="GO:0009786">
    <property type="term" value="P:regulation of asymmetric cell division"/>
    <property type="evidence" value="ECO:0007669"/>
    <property type="project" value="TreeGrafter"/>
</dbReference>
<dbReference type="InterPro" id="IPR016024">
    <property type="entry name" value="ARM-type_fold"/>
</dbReference>
<accession>A0AAW1UUT0</accession>
<feature type="region of interest" description="Disordered" evidence="1">
    <location>
        <begin position="241"/>
        <end position="260"/>
    </location>
</feature>
<protein>
    <recommendedName>
        <fullName evidence="2">Protein inscuteable homologue C-terminal domain-containing protein</fullName>
    </recommendedName>
</protein>
<name>A0AAW1UUT0_9CUCU</name>
<gene>
    <name evidence="3" type="ORF">WA026_007459</name>
</gene>
<evidence type="ECO:0000256" key="1">
    <source>
        <dbReference type="SAM" id="MobiDB-lite"/>
    </source>
</evidence>
<organism evidence="3 4">
    <name type="scientific">Henosepilachna vigintioctopunctata</name>
    <dbReference type="NCBI Taxonomy" id="420089"/>
    <lineage>
        <taxon>Eukaryota</taxon>
        <taxon>Metazoa</taxon>
        <taxon>Ecdysozoa</taxon>
        <taxon>Arthropoda</taxon>
        <taxon>Hexapoda</taxon>
        <taxon>Insecta</taxon>
        <taxon>Pterygota</taxon>
        <taxon>Neoptera</taxon>
        <taxon>Endopterygota</taxon>
        <taxon>Coleoptera</taxon>
        <taxon>Polyphaga</taxon>
        <taxon>Cucujiformia</taxon>
        <taxon>Coccinelloidea</taxon>
        <taxon>Coccinellidae</taxon>
        <taxon>Epilachninae</taxon>
        <taxon>Epilachnini</taxon>
        <taxon>Henosepilachna</taxon>
    </lineage>
</organism>
<dbReference type="InterPro" id="IPR045789">
    <property type="entry name" value="Insc_C"/>
</dbReference>
<feature type="compositionally biased region" description="Low complexity" evidence="1">
    <location>
        <begin position="25"/>
        <end position="38"/>
    </location>
</feature>
<comment type="caution">
    <text evidence="3">The sequence shown here is derived from an EMBL/GenBank/DDBJ whole genome shotgun (WGS) entry which is preliminary data.</text>
</comment>
<feature type="region of interest" description="Disordered" evidence="1">
    <location>
        <begin position="78"/>
        <end position="108"/>
    </location>
</feature>
<dbReference type="GO" id="GO:0008356">
    <property type="term" value="P:asymmetric cell division"/>
    <property type="evidence" value="ECO:0007669"/>
    <property type="project" value="InterPro"/>
</dbReference>
<dbReference type="GO" id="GO:0008093">
    <property type="term" value="F:cytoskeletal anchor activity"/>
    <property type="evidence" value="ECO:0007669"/>
    <property type="project" value="TreeGrafter"/>
</dbReference>
<feature type="compositionally biased region" description="Basic and acidic residues" evidence="1">
    <location>
        <begin position="98"/>
        <end position="108"/>
    </location>
</feature>
<dbReference type="GO" id="GO:0045176">
    <property type="term" value="P:apical protein localization"/>
    <property type="evidence" value="ECO:0007669"/>
    <property type="project" value="TreeGrafter"/>
</dbReference>
<reference evidence="3 4" key="1">
    <citation type="submission" date="2023-03" db="EMBL/GenBank/DDBJ databases">
        <title>Genome insight into feeding habits of ladybird beetles.</title>
        <authorList>
            <person name="Li H.-S."/>
            <person name="Huang Y.-H."/>
            <person name="Pang H."/>
        </authorList>
    </citation>
    <scope>NUCLEOTIDE SEQUENCE [LARGE SCALE GENOMIC DNA]</scope>
    <source>
        <strain evidence="3">SYSU_2023b</strain>
        <tissue evidence="3">Whole body</tissue>
    </source>
</reference>
<keyword evidence="4" id="KW-1185">Reference proteome</keyword>
<dbReference type="AlphaFoldDB" id="A0AAW1UUT0"/>
<evidence type="ECO:0000313" key="3">
    <source>
        <dbReference type="EMBL" id="KAK9884619.1"/>
    </source>
</evidence>
<dbReference type="Pfam" id="PF19427">
    <property type="entry name" value="Insc_C"/>
    <property type="match status" value="1"/>
</dbReference>
<dbReference type="InterPro" id="IPR039921">
    <property type="entry name" value="Inscuteable"/>
</dbReference>
<evidence type="ECO:0000313" key="4">
    <source>
        <dbReference type="Proteomes" id="UP001431783"/>
    </source>
</evidence>